<protein>
    <submittedName>
        <fullName evidence="8">Uncharacterized protein</fullName>
    </submittedName>
</protein>
<dbReference type="InterPro" id="IPR012340">
    <property type="entry name" value="NA-bd_OB-fold"/>
</dbReference>
<accession>R7VZN8</accession>
<dbReference type="InterPro" id="IPR013955">
    <property type="entry name" value="Rep_factor-A_C"/>
</dbReference>
<evidence type="ECO:0000259" key="6">
    <source>
        <dbReference type="Pfam" id="PF02721"/>
    </source>
</evidence>
<dbReference type="GO" id="GO:0003677">
    <property type="term" value="F:DNA binding"/>
    <property type="evidence" value="ECO:0007669"/>
    <property type="project" value="UniProtKB-KW"/>
</dbReference>
<name>R7VZN8_AEGTA</name>
<evidence type="ECO:0000256" key="4">
    <source>
        <dbReference type="ARBA" id="ARBA00022833"/>
    </source>
</evidence>
<dbReference type="PANTHER" id="PTHR47165:SF3">
    <property type="entry name" value="RETROTRANSPOSON-LIKE PROTEIN"/>
    <property type="match status" value="1"/>
</dbReference>
<reference evidence="8" key="1">
    <citation type="submission" date="2015-06" db="UniProtKB">
        <authorList>
            <consortium name="EnsemblPlants"/>
        </authorList>
    </citation>
    <scope>IDENTIFICATION</scope>
</reference>
<organism evidence="8">
    <name type="scientific">Aegilops tauschii</name>
    <name type="common">Tausch's goatgrass</name>
    <name type="synonym">Aegilops squarrosa</name>
    <dbReference type="NCBI Taxonomy" id="37682"/>
    <lineage>
        <taxon>Eukaryota</taxon>
        <taxon>Viridiplantae</taxon>
        <taxon>Streptophyta</taxon>
        <taxon>Embryophyta</taxon>
        <taxon>Tracheophyta</taxon>
        <taxon>Spermatophyta</taxon>
        <taxon>Magnoliopsida</taxon>
        <taxon>Liliopsida</taxon>
        <taxon>Poales</taxon>
        <taxon>Poaceae</taxon>
        <taxon>BOP clade</taxon>
        <taxon>Pooideae</taxon>
        <taxon>Triticodae</taxon>
        <taxon>Triticeae</taxon>
        <taxon>Triticinae</taxon>
        <taxon>Aegilops</taxon>
    </lineage>
</organism>
<keyword evidence="2" id="KW-0479">Metal-binding</keyword>
<dbReference type="Pfam" id="PF08646">
    <property type="entry name" value="Rep_fac-A_C"/>
    <property type="match status" value="1"/>
</dbReference>
<evidence type="ECO:0000256" key="5">
    <source>
        <dbReference type="ARBA" id="ARBA00023125"/>
    </source>
</evidence>
<comment type="similarity">
    <text evidence="1">Belongs to the replication factor A protein 1 family.</text>
</comment>
<dbReference type="EnsemblPlants" id="EMT01974">
    <property type="protein sequence ID" value="EMT01974"/>
    <property type="gene ID" value="F775_23120"/>
</dbReference>
<keyword evidence="3" id="KW-0863">Zinc-finger</keyword>
<dbReference type="Gene3D" id="2.40.50.140">
    <property type="entry name" value="Nucleic acid-binding proteins"/>
    <property type="match status" value="2"/>
</dbReference>
<evidence type="ECO:0000256" key="1">
    <source>
        <dbReference type="ARBA" id="ARBA00005690"/>
    </source>
</evidence>
<evidence type="ECO:0000259" key="7">
    <source>
        <dbReference type="Pfam" id="PF08646"/>
    </source>
</evidence>
<dbReference type="SUPFAM" id="SSF50249">
    <property type="entry name" value="Nucleic acid-binding proteins"/>
    <property type="match status" value="3"/>
</dbReference>
<dbReference type="GO" id="GO:0008270">
    <property type="term" value="F:zinc ion binding"/>
    <property type="evidence" value="ECO:0007669"/>
    <property type="project" value="UniProtKB-KW"/>
</dbReference>
<dbReference type="CDD" id="cd04481">
    <property type="entry name" value="RPA1_DBD_B_like"/>
    <property type="match status" value="1"/>
</dbReference>
<dbReference type="AlphaFoldDB" id="R7VZN8"/>
<evidence type="ECO:0000256" key="2">
    <source>
        <dbReference type="ARBA" id="ARBA00022723"/>
    </source>
</evidence>
<keyword evidence="4" id="KW-0862">Zinc</keyword>
<proteinExistence type="inferred from homology"/>
<feature type="domain" description="Replication protein A 70 kDa DNA-binding subunit B/D first OB fold" evidence="6">
    <location>
        <begin position="8"/>
        <end position="113"/>
    </location>
</feature>
<dbReference type="Pfam" id="PF02721">
    <property type="entry name" value="DUF223"/>
    <property type="match status" value="1"/>
</dbReference>
<evidence type="ECO:0000256" key="3">
    <source>
        <dbReference type="ARBA" id="ARBA00022771"/>
    </source>
</evidence>
<dbReference type="PANTHER" id="PTHR47165">
    <property type="entry name" value="OS03G0429900 PROTEIN"/>
    <property type="match status" value="1"/>
</dbReference>
<dbReference type="InterPro" id="IPR047192">
    <property type="entry name" value="Euk_RPA1_DBD_C"/>
</dbReference>
<evidence type="ECO:0000313" key="8">
    <source>
        <dbReference type="EnsemblPlants" id="EMT01974"/>
    </source>
</evidence>
<sequence length="442" mass="49854">MDEAEGGFTPVSQLNPSPEPRYRVRVRISRMWESFNPNNGTVFGLDTLLIDDEGGAMQARVHRKGKKRLEERERLIEGKVYTLSDFEVCQSKGNYIKCRNPFMMNIGARTVVDEIDGGVNMIPLHHFDFVDFGDVPPLMGCNNSSLTDINFTDVIGQVVEVWPIQQVPKKLRVIEFCSLRIQDFSGKELDVTLYGKLGHEFYAEVRKQCRRDPVVAVFAAMDNFVVGVQFGSSKKTIVHLHSQQASSVDPTQEPQSISQRAQELQSSWRTIKQLQSLDPFELPKDAKFLCTSTLKEIDCTQGWYYLGCVHCRQSICRDGSEFWCSQCDPVNKKRKRPVLRYKLNAMVEDDTATMNLMIFAEEAQGLIGITAEELLKEITDYGRCTMPAAISDILGSTHTFQVAVGNQSLSFVVKWVLDDDELTLLQHSGSVQLSVQATTILC</sequence>
<feature type="domain" description="Replication factor A C-terminal" evidence="7">
    <location>
        <begin position="293"/>
        <end position="407"/>
    </location>
</feature>
<keyword evidence="5" id="KW-0238">DNA-binding</keyword>
<dbReference type="CDD" id="cd04476">
    <property type="entry name" value="RPA1_DBD_C"/>
    <property type="match status" value="1"/>
</dbReference>
<dbReference type="CDD" id="cd04480">
    <property type="entry name" value="RPA1_DBD_A_like"/>
    <property type="match status" value="1"/>
</dbReference>
<dbReference type="InterPro" id="IPR003871">
    <property type="entry name" value="RFA1B/D_OB_1st"/>
</dbReference>